<evidence type="ECO:0000313" key="2">
    <source>
        <dbReference type="Proteomes" id="UP000523000"/>
    </source>
</evidence>
<sequence length="39" mass="4733">MKSESRKPRLPKWLATEYNPSHRIADERKLPIEMVVRLR</sequence>
<dbReference type="AlphaFoldDB" id="A0A839QFJ1"/>
<evidence type="ECO:0000313" key="1">
    <source>
        <dbReference type="EMBL" id="MBB2994909.1"/>
    </source>
</evidence>
<keyword evidence="2" id="KW-1185">Reference proteome</keyword>
<organism evidence="1 2">
    <name type="scientific">Paeniglutamicibacter cryotolerans</name>
    <dbReference type="NCBI Taxonomy" id="670079"/>
    <lineage>
        <taxon>Bacteria</taxon>
        <taxon>Bacillati</taxon>
        <taxon>Actinomycetota</taxon>
        <taxon>Actinomycetes</taxon>
        <taxon>Micrococcales</taxon>
        <taxon>Micrococcaceae</taxon>
        <taxon>Paeniglutamicibacter</taxon>
    </lineage>
</organism>
<gene>
    <name evidence="1" type="ORF">E9229_001100</name>
</gene>
<proteinExistence type="predicted"/>
<protein>
    <submittedName>
        <fullName evidence="1">Uncharacterized protein</fullName>
    </submittedName>
</protein>
<reference evidence="1 2" key="1">
    <citation type="submission" date="2020-08" db="EMBL/GenBank/DDBJ databases">
        <title>Sequencing the genomes of 1000 actinobacteria strains.</title>
        <authorList>
            <person name="Klenk H.-P."/>
        </authorList>
    </citation>
    <scope>NUCLEOTIDE SEQUENCE [LARGE SCALE GENOMIC DNA]</scope>
    <source>
        <strain evidence="1 2">DSM 22826</strain>
    </source>
</reference>
<dbReference type="Proteomes" id="UP000523000">
    <property type="component" value="Unassembled WGS sequence"/>
</dbReference>
<name>A0A839QFJ1_9MICC</name>
<accession>A0A839QFJ1</accession>
<comment type="caution">
    <text evidence="1">The sequence shown here is derived from an EMBL/GenBank/DDBJ whole genome shotgun (WGS) entry which is preliminary data.</text>
</comment>
<dbReference type="EMBL" id="JACHVS010000001">
    <property type="protein sequence ID" value="MBB2994909.1"/>
    <property type="molecule type" value="Genomic_DNA"/>
</dbReference>